<organism evidence="2 3">
    <name type="scientific">Peribacillus frigoritolerans</name>
    <dbReference type="NCBI Taxonomy" id="450367"/>
    <lineage>
        <taxon>Bacteria</taxon>
        <taxon>Bacillati</taxon>
        <taxon>Bacillota</taxon>
        <taxon>Bacilli</taxon>
        <taxon>Bacillales</taxon>
        <taxon>Bacillaceae</taxon>
        <taxon>Peribacillus</taxon>
    </lineage>
</organism>
<proteinExistence type="predicted"/>
<dbReference type="PANTHER" id="PTHR46889">
    <property type="entry name" value="TRANSPOSASE INSF FOR INSERTION SEQUENCE IS3B-RELATED"/>
    <property type="match status" value="1"/>
</dbReference>
<dbReference type="Pfam" id="PF13276">
    <property type="entry name" value="HTH_21"/>
    <property type="match status" value="1"/>
</dbReference>
<sequence length="151" mass="17480">MFHTHKGHNGYRLITLELRNRGAHINHKIVLRLMNELGLKSLVRMNKYRSYKGKIGKVAPNILARDFKAAKSNEKWVTDVTEFHLAGEKLYLSTILDLFNGEIIAYNIESLPVSFPKCWIKPLIAWNGKIHPFSILKPIAFQLFTFCCCFF</sequence>
<dbReference type="InterPro" id="IPR050900">
    <property type="entry name" value="Transposase_IS3/IS150/IS904"/>
</dbReference>
<reference evidence="2" key="1">
    <citation type="submission" date="2023-06" db="EMBL/GenBank/DDBJ databases">
        <title>Comparative genomics of Bacillaceae isolates and their secondary metabolite potential.</title>
        <authorList>
            <person name="Song L."/>
            <person name="Nielsen L.J."/>
            <person name="Mohite O."/>
            <person name="Xu X."/>
            <person name="Weber T."/>
            <person name="Kovacs A.T."/>
        </authorList>
    </citation>
    <scope>NUCLEOTIDE SEQUENCE</scope>
    <source>
        <strain evidence="2">G1S1</strain>
    </source>
</reference>
<dbReference type="AlphaFoldDB" id="A0AAJ1VBV1"/>
<accession>A0AAJ1VBV1</accession>
<dbReference type="InterPro" id="IPR012337">
    <property type="entry name" value="RNaseH-like_sf"/>
</dbReference>
<evidence type="ECO:0000313" key="3">
    <source>
        <dbReference type="Proteomes" id="UP001238973"/>
    </source>
</evidence>
<evidence type="ECO:0000259" key="1">
    <source>
        <dbReference type="Pfam" id="PF13276"/>
    </source>
</evidence>
<evidence type="ECO:0000313" key="2">
    <source>
        <dbReference type="EMBL" id="MDM5284802.1"/>
    </source>
</evidence>
<feature type="domain" description="HTH-like" evidence="1">
    <location>
        <begin position="2"/>
        <end position="44"/>
    </location>
</feature>
<dbReference type="Proteomes" id="UP001238973">
    <property type="component" value="Unassembled WGS sequence"/>
</dbReference>
<dbReference type="EMBL" id="JAUCFI010000003">
    <property type="protein sequence ID" value="MDM5284802.1"/>
    <property type="molecule type" value="Genomic_DNA"/>
</dbReference>
<dbReference type="InterPro" id="IPR025948">
    <property type="entry name" value="HTH-like_dom"/>
</dbReference>
<protein>
    <submittedName>
        <fullName evidence="2">IS3 family transposase</fullName>
    </submittedName>
</protein>
<name>A0AAJ1VBV1_9BACI</name>
<comment type="caution">
    <text evidence="2">The sequence shown here is derived from an EMBL/GenBank/DDBJ whole genome shotgun (WGS) entry which is preliminary data.</text>
</comment>
<dbReference type="SUPFAM" id="SSF53098">
    <property type="entry name" value="Ribonuclease H-like"/>
    <property type="match status" value="1"/>
</dbReference>
<gene>
    <name evidence="2" type="ORF">QUF85_16065</name>
</gene>